<dbReference type="InterPro" id="IPR036397">
    <property type="entry name" value="RNaseH_sf"/>
</dbReference>
<dbReference type="InterPro" id="IPR012337">
    <property type="entry name" value="RNaseH-like_sf"/>
</dbReference>
<evidence type="ECO:0000313" key="5">
    <source>
        <dbReference type="EMBL" id="AKJ94580.1"/>
    </source>
</evidence>
<dbReference type="OrthoDB" id="5497329at2"/>
<evidence type="ECO:0000256" key="2">
    <source>
        <dbReference type="ARBA" id="ARBA00022801"/>
    </source>
</evidence>
<gene>
    <name evidence="5" type="ORF">TVD_03985</name>
</gene>
<dbReference type="Gene3D" id="3.30.420.10">
    <property type="entry name" value="Ribonuclease H-like superfamily/Ribonuclease H"/>
    <property type="match status" value="1"/>
</dbReference>
<dbReference type="STRING" id="106634.TVD_03985"/>
<dbReference type="AlphaFoldDB" id="A0A0G3G016"/>
<dbReference type="GO" id="GO:0003676">
    <property type="term" value="F:nucleic acid binding"/>
    <property type="evidence" value="ECO:0007669"/>
    <property type="project" value="InterPro"/>
</dbReference>
<accession>A0A0G3G016</accession>
<dbReference type="GO" id="GO:0006259">
    <property type="term" value="P:DNA metabolic process"/>
    <property type="evidence" value="ECO:0007669"/>
    <property type="project" value="UniProtKB-ARBA"/>
</dbReference>
<evidence type="ECO:0000313" key="6">
    <source>
        <dbReference type="Proteomes" id="UP000064201"/>
    </source>
</evidence>
<evidence type="ECO:0000259" key="4">
    <source>
        <dbReference type="SMART" id="SM00479"/>
    </source>
</evidence>
<feature type="domain" description="Exonuclease" evidence="4">
    <location>
        <begin position="54"/>
        <end position="228"/>
    </location>
</feature>
<dbReference type="PATRIC" id="fig|106634.4.peg.810"/>
<organism evidence="5 6">
    <name type="scientific">Thioalkalivibrio versutus</name>
    <dbReference type="NCBI Taxonomy" id="106634"/>
    <lineage>
        <taxon>Bacteria</taxon>
        <taxon>Pseudomonadati</taxon>
        <taxon>Pseudomonadota</taxon>
        <taxon>Gammaproteobacteria</taxon>
        <taxon>Chromatiales</taxon>
        <taxon>Ectothiorhodospiraceae</taxon>
        <taxon>Thioalkalivibrio</taxon>
    </lineage>
</organism>
<proteinExistence type="predicted"/>
<dbReference type="InterPro" id="IPR013520">
    <property type="entry name" value="Ribonucl_H"/>
</dbReference>
<name>A0A0G3G016_9GAMM</name>
<dbReference type="GO" id="GO:0005829">
    <property type="term" value="C:cytosol"/>
    <property type="evidence" value="ECO:0007669"/>
    <property type="project" value="TreeGrafter"/>
</dbReference>
<keyword evidence="2" id="KW-0378">Hydrolase</keyword>
<dbReference type="Pfam" id="PF00929">
    <property type="entry name" value="RNase_T"/>
    <property type="match status" value="1"/>
</dbReference>
<evidence type="ECO:0000256" key="3">
    <source>
        <dbReference type="ARBA" id="ARBA00022839"/>
    </source>
</evidence>
<dbReference type="EMBL" id="CP011367">
    <property type="protein sequence ID" value="AKJ94580.1"/>
    <property type="molecule type" value="Genomic_DNA"/>
</dbReference>
<sequence length="245" mass="26811">MVCPLHAAAWLRPPGHWRFCRARRRAARRAPPGPLRELLEAPMPPAGQPVVASRFLAVDLETTGLDPEHDRILSMGWVAMEGPRIDLATADQRLVRAEGPVPEASAVIHRITDQRAASGVPLDEALNALFHALAGRVMVAHHAALEIGFLEQACQRLYGVSAPLAIVDTLRLAETALRRAGQPIPAHGLRLHTLRARYNLPAYRAHDALFDAIAAGELFAALLSRQSPDGKLPLGRVLFRPAWLW</sequence>
<keyword evidence="1" id="KW-0540">Nuclease</keyword>
<reference evidence="5 6" key="1">
    <citation type="submission" date="2015-04" db="EMBL/GenBank/DDBJ databases">
        <title>Complete Sequence for the Genome of the Thioalkalivibrio versutus D301.</title>
        <authorList>
            <person name="Mu T."/>
            <person name="Zhou J."/>
            <person name="Xu X."/>
        </authorList>
    </citation>
    <scope>NUCLEOTIDE SEQUENCE [LARGE SCALE GENOMIC DNA]</scope>
    <source>
        <strain evidence="5 6">D301</strain>
    </source>
</reference>
<evidence type="ECO:0000256" key="1">
    <source>
        <dbReference type="ARBA" id="ARBA00022722"/>
    </source>
</evidence>
<keyword evidence="6" id="KW-1185">Reference proteome</keyword>
<dbReference type="GO" id="GO:0008408">
    <property type="term" value="F:3'-5' exonuclease activity"/>
    <property type="evidence" value="ECO:0007669"/>
    <property type="project" value="TreeGrafter"/>
</dbReference>
<keyword evidence="3" id="KW-0269">Exonuclease</keyword>
<dbReference type="PANTHER" id="PTHR30231:SF4">
    <property type="entry name" value="PROTEIN NEN2"/>
    <property type="match status" value="1"/>
</dbReference>
<dbReference type="SUPFAM" id="SSF53098">
    <property type="entry name" value="Ribonuclease H-like"/>
    <property type="match status" value="1"/>
</dbReference>
<dbReference type="CDD" id="cd06127">
    <property type="entry name" value="DEDDh"/>
    <property type="match status" value="1"/>
</dbReference>
<protein>
    <submittedName>
        <fullName evidence="5">DNA polymerase III</fullName>
    </submittedName>
</protein>
<dbReference type="KEGG" id="tvr:TVD_03985"/>
<dbReference type="SMART" id="SM00479">
    <property type="entry name" value="EXOIII"/>
    <property type="match status" value="1"/>
</dbReference>
<dbReference type="Proteomes" id="UP000064201">
    <property type="component" value="Chromosome"/>
</dbReference>
<dbReference type="PANTHER" id="PTHR30231">
    <property type="entry name" value="DNA POLYMERASE III SUBUNIT EPSILON"/>
    <property type="match status" value="1"/>
</dbReference>